<keyword evidence="3" id="KW-1185">Reference proteome</keyword>
<dbReference type="PATRIC" id="fig|926562.3.peg.895"/>
<accession>G8R2T5</accession>
<keyword evidence="1" id="KW-1133">Transmembrane helix</keyword>
<organism evidence="2 3">
    <name type="scientific">Owenweeksia hongkongensis (strain DSM 17368 / CIP 108786 / JCM 12287 / NRRL B-23963 / UST20020801)</name>
    <dbReference type="NCBI Taxonomy" id="926562"/>
    <lineage>
        <taxon>Bacteria</taxon>
        <taxon>Pseudomonadati</taxon>
        <taxon>Bacteroidota</taxon>
        <taxon>Flavobacteriia</taxon>
        <taxon>Flavobacteriales</taxon>
        <taxon>Owenweeksiaceae</taxon>
        <taxon>Owenweeksia</taxon>
    </lineage>
</organism>
<dbReference type="EMBL" id="CP003156">
    <property type="protein sequence ID" value="AEV31890.1"/>
    <property type="molecule type" value="Genomic_DNA"/>
</dbReference>
<reference evidence="2 3" key="1">
    <citation type="journal article" date="2012" name="Stand. Genomic Sci.">
        <title>Genome sequence of the orange-pigmented seawater bacterium Owenweeksia hongkongensis type strain (UST20020801(T)).</title>
        <authorList>
            <person name="Riedel T."/>
            <person name="Held B."/>
            <person name="Nolan M."/>
            <person name="Lucas S."/>
            <person name="Lapidus A."/>
            <person name="Tice H."/>
            <person name="Del Rio T.G."/>
            <person name="Cheng J.F."/>
            <person name="Han C."/>
            <person name="Tapia R."/>
            <person name="Goodwin L.A."/>
            <person name="Pitluck S."/>
            <person name="Liolios K."/>
            <person name="Mavromatis K."/>
            <person name="Pagani I."/>
            <person name="Ivanova N."/>
            <person name="Mikhailova N."/>
            <person name="Pati A."/>
            <person name="Chen A."/>
            <person name="Palaniappan K."/>
            <person name="Rohde M."/>
            <person name="Tindall B.J."/>
            <person name="Detter J.C."/>
            <person name="Goker M."/>
            <person name="Woyke T."/>
            <person name="Bristow J."/>
            <person name="Eisen J.A."/>
            <person name="Markowitz V."/>
            <person name="Hugenholtz P."/>
            <person name="Klenk H.P."/>
            <person name="Kyrpides N.C."/>
        </authorList>
    </citation>
    <scope>NUCLEOTIDE SEQUENCE</scope>
    <source>
        <strain evidence="3">DSM 17368 / JCM 12287 / NRRL B-23963</strain>
    </source>
</reference>
<dbReference type="STRING" id="926562.Oweho_0879"/>
<dbReference type="OrthoDB" id="4540541at2"/>
<dbReference type="HOGENOM" id="CLU_081833_1_0_10"/>
<evidence type="ECO:0000313" key="3">
    <source>
        <dbReference type="Proteomes" id="UP000005631"/>
    </source>
</evidence>
<protein>
    <submittedName>
        <fullName evidence="2">Putative membrane protein</fullName>
    </submittedName>
</protein>
<name>G8R2T5_OWEHD</name>
<feature type="transmembrane region" description="Helical" evidence="1">
    <location>
        <begin position="50"/>
        <end position="68"/>
    </location>
</feature>
<dbReference type="eggNOG" id="COG4330">
    <property type="taxonomic scope" value="Bacteria"/>
</dbReference>
<dbReference type="AlphaFoldDB" id="G8R2T5"/>
<dbReference type="InterPro" id="IPR009793">
    <property type="entry name" value="DUF1361"/>
</dbReference>
<keyword evidence="1" id="KW-0812">Transmembrane</keyword>
<sequence>MMMFVVYSKSYQMSIPISCYNWLIQRQSIVFSIILCMALITARVLYTSSILYLFLVWNLILAGIPYLLSEKLKTKTSLKLSTVSLLVLLILFLPNAPYITTDLFHLRGNFGDSIWYDTLLILSFAWSGLLLFFHSLNNINAFMRQWLPHGKRVLLLVAIILLCAYGIYIGRYLRFNSWDVVSNPFSLLSQMLDHVMNPFSHPRTWGMTLLYGAFLGFSYLSFSRPKEMD</sequence>
<dbReference type="KEGG" id="oho:Oweho_0879"/>
<keyword evidence="1" id="KW-0472">Membrane</keyword>
<evidence type="ECO:0000313" key="2">
    <source>
        <dbReference type="EMBL" id="AEV31890.1"/>
    </source>
</evidence>
<feature type="transmembrane region" description="Helical" evidence="1">
    <location>
        <begin position="153"/>
        <end position="173"/>
    </location>
</feature>
<feature type="transmembrane region" description="Helical" evidence="1">
    <location>
        <begin position="80"/>
        <end position="99"/>
    </location>
</feature>
<dbReference type="Pfam" id="PF07099">
    <property type="entry name" value="DUF1361"/>
    <property type="match status" value="1"/>
</dbReference>
<feature type="transmembrane region" description="Helical" evidence="1">
    <location>
        <begin position="20"/>
        <end position="44"/>
    </location>
</feature>
<evidence type="ECO:0000256" key="1">
    <source>
        <dbReference type="SAM" id="Phobius"/>
    </source>
</evidence>
<feature type="transmembrane region" description="Helical" evidence="1">
    <location>
        <begin position="114"/>
        <end position="133"/>
    </location>
</feature>
<dbReference type="Proteomes" id="UP000005631">
    <property type="component" value="Chromosome"/>
</dbReference>
<gene>
    <name evidence="2" type="ordered locus">Oweho_0879</name>
</gene>
<proteinExistence type="predicted"/>
<feature type="transmembrane region" description="Helical" evidence="1">
    <location>
        <begin position="204"/>
        <end position="222"/>
    </location>
</feature>